<feature type="domain" description="HTH marR-type" evidence="1">
    <location>
        <begin position="137"/>
        <end position="186"/>
    </location>
</feature>
<proteinExistence type="predicted"/>
<protein>
    <recommendedName>
        <fullName evidence="1">HTH marR-type domain-containing protein</fullName>
    </recommendedName>
</protein>
<accession>A0ABQ2GBD0</accession>
<dbReference type="Gene3D" id="1.10.10.10">
    <property type="entry name" value="Winged helix-like DNA-binding domain superfamily/Winged helix DNA-binding domain"/>
    <property type="match status" value="1"/>
</dbReference>
<name>A0ABQ2GBD0_9ACTN</name>
<dbReference type="Pfam" id="PF12802">
    <property type="entry name" value="MarR_2"/>
    <property type="match status" value="1"/>
</dbReference>
<reference evidence="3" key="1">
    <citation type="journal article" date="2019" name="Int. J. Syst. Evol. Microbiol.">
        <title>The Global Catalogue of Microorganisms (GCM) 10K type strain sequencing project: providing services to taxonomists for standard genome sequencing and annotation.</title>
        <authorList>
            <consortium name="The Broad Institute Genomics Platform"/>
            <consortium name="The Broad Institute Genome Sequencing Center for Infectious Disease"/>
            <person name="Wu L."/>
            <person name="Ma J."/>
        </authorList>
    </citation>
    <scope>NUCLEOTIDE SEQUENCE [LARGE SCALE GENOMIC DNA]</scope>
    <source>
        <strain evidence="3">CGMCC 4.5581</strain>
    </source>
</reference>
<comment type="caution">
    <text evidence="2">The sequence shown here is derived from an EMBL/GenBank/DDBJ whole genome shotgun (WGS) entry which is preliminary data.</text>
</comment>
<keyword evidence="3" id="KW-1185">Reference proteome</keyword>
<dbReference type="InterPro" id="IPR036388">
    <property type="entry name" value="WH-like_DNA-bd_sf"/>
</dbReference>
<dbReference type="RefSeq" id="WP_188959712.1">
    <property type="nucleotide sequence ID" value="NZ_BAABJU010000063.1"/>
</dbReference>
<dbReference type="SUPFAM" id="SSF46785">
    <property type="entry name" value="Winged helix' DNA-binding domain"/>
    <property type="match status" value="1"/>
</dbReference>
<evidence type="ECO:0000259" key="1">
    <source>
        <dbReference type="Pfam" id="PF12802"/>
    </source>
</evidence>
<dbReference type="InterPro" id="IPR036390">
    <property type="entry name" value="WH_DNA-bd_sf"/>
</dbReference>
<sequence>MLIPSDAWAALLNAGILVRPESPTEVTLSASDDSTQTVTAAVERSVLPLSPSHVRHASPTRGRGRLLLVVPSATTAALDAAEAAGISVLADDESRRRPVVGRIVLPSNTVTIGGVQESAGADGAPVRRGRRPWGTLSVVRALLAGGAASQATLATHAQVTQGRVSQALAPLVEANLVRRTPVDGRSRWQMANWDALTDWWLDNYPGPGGLRTYWYGLADVTQQARDLVALMDRYDVPIAVSGDVAADVLAPWRRPGRAMIYADPAGHHAPENLAAAGLTPSGPEEATLELVVPADRGVWPPSGDEPGAGLPLADGLQVLWDLRRSPGSDTDQAVAALRTVLRARAAASPEER</sequence>
<evidence type="ECO:0000313" key="2">
    <source>
        <dbReference type="EMBL" id="GGL83857.1"/>
    </source>
</evidence>
<dbReference type="InterPro" id="IPR000835">
    <property type="entry name" value="HTH_MarR-typ"/>
</dbReference>
<evidence type="ECO:0000313" key="3">
    <source>
        <dbReference type="Proteomes" id="UP000648663"/>
    </source>
</evidence>
<dbReference type="Proteomes" id="UP000648663">
    <property type="component" value="Unassembled WGS sequence"/>
</dbReference>
<organism evidence="2 3">
    <name type="scientific">Modestobacter marinus</name>
    <dbReference type="NCBI Taxonomy" id="477641"/>
    <lineage>
        <taxon>Bacteria</taxon>
        <taxon>Bacillati</taxon>
        <taxon>Actinomycetota</taxon>
        <taxon>Actinomycetes</taxon>
        <taxon>Geodermatophilales</taxon>
        <taxon>Geodermatophilaceae</taxon>
        <taxon>Modestobacter</taxon>
    </lineage>
</organism>
<gene>
    <name evidence="2" type="ORF">GCM10011589_45320</name>
</gene>
<dbReference type="EMBL" id="BMMI01000012">
    <property type="protein sequence ID" value="GGL83857.1"/>
    <property type="molecule type" value="Genomic_DNA"/>
</dbReference>